<dbReference type="SUPFAM" id="SSF52964">
    <property type="entry name" value="TolB, N-terminal domain"/>
    <property type="match status" value="1"/>
</dbReference>
<comment type="function">
    <text evidence="5">Part of the Tol-Pal system, which plays a role in outer membrane invagination during cell division and is important for maintaining outer membrane integrity.</text>
</comment>
<dbReference type="Gene3D" id="3.40.50.10070">
    <property type="entry name" value="TolB, N-terminal domain"/>
    <property type="match status" value="1"/>
</dbReference>
<dbReference type="InterPro" id="IPR011042">
    <property type="entry name" value="6-blade_b-propeller_TolB-like"/>
</dbReference>
<dbReference type="InterPro" id="IPR014167">
    <property type="entry name" value="Tol-Pal_TolB"/>
</dbReference>
<keyword evidence="3 5" id="KW-0732">Signal</keyword>
<evidence type="ECO:0000313" key="7">
    <source>
        <dbReference type="EMBL" id="VFJ51413.1"/>
    </source>
</evidence>
<dbReference type="EMBL" id="CAADEX010000033">
    <property type="protein sequence ID" value="VFJ51413.1"/>
    <property type="molecule type" value="Genomic_DNA"/>
</dbReference>
<sequence length="451" mass="49655">MRITHRIPRRGFTIRTLRVRVFSLVAFLGFFIAATGARADLVIPPITEGLESAQPIAIVPFGWEGVNAAPPTTIGTIIARDLQRTGRFSPVPETELPARPTASEQVDFGDWRLLGANLVIGKVTHLPNGKYDIYFRLFDVFSGKQLTGYQFQASTEELRATAHRISDIIYEQLTGERGAFSTRIAYITEVGLRGRDKRYTLYVADSDGENAIRILTSRRSIMSPAWAPNGQELAYVSFEDGSSHIYTHKLAKNAAQRRSRIASFRGINSAPAWSPDGARMALALSKDGNAEIYVLEVASGQFRRITQNGAIDTEPAWSPDGQSLAFTSDRSGSPQIYRVPVWGGTPERLTFEGRYNTCAAFSPDGKRLVFVQGDQGIYRIALLDLNTGSVNVLTDTQLDESPSFAPNGSTILYATAEGHGSTLATVSLDGRMRYRLSVQKGEVREPAWSPW</sequence>
<name>A0A450SF40_9GAMM</name>
<evidence type="ECO:0000256" key="4">
    <source>
        <dbReference type="ARBA" id="ARBA00022764"/>
    </source>
</evidence>
<gene>
    <name evidence="5" type="primary">tolB</name>
    <name evidence="7" type="ORF">BECKDK2373B_GA0170837_10337</name>
</gene>
<dbReference type="HAMAP" id="MF_00671">
    <property type="entry name" value="TolB"/>
    <property type="match status" value="1"/>
</dbReference>
<evidence type="ECO:0000259" key="6">
    <source>
        <dbReference type="Pfam" id="PF04052"/>
    </source>
</evidence>
<keyword evidence="5" id="KW-0131">Cell cycle</keyword>
<comment type="subcellular location">
    <subcellularLocation>
        <location evidence="1 5">Periplasm</location>
    </subcellularLocation>
</comment>
<dbReference type="Pfam" id="PF04052">
    <property type="entry name" value="TolB_N"/>
    <property type="match status" value="1"/>
</dbReference>
<keyword evidence="5" id="KW-0132">Cell division</keyword>
<dbReference type="NCBIfam" id="TIGR02800">
    <property type="entry name" value="propeller_TolB"/>
    <property type="match status" value="1"/>
</dbReference>
<proteinExistence type="inferred from homology"/>
<protein>
    <recommendedName>
        <fullName evidence="5">Tol-Pal system protein TolB</fullName>
    </recommendedName>
</protein>
<dbReference type="GO" id="GO:0042597">
    <property type="term" value="C:periplasmic space"/>
    <property type="evidence" value="ECO:0007669"/>
    <property type="project" value="UniProtKB-SubCell"/>
</dbReference>
<dbReference type="GO" id="GO:0051301">
    <property type="term" value="P:cell division"/>
    <property type="evidence" value="ECO:0007669"/>
    <property type="project" value="UniProtKB-UniRule"/>
</dbReference>
<dbReference type="PANTHER" id="PTHR36842:SF1">
    <property type="entry name" value="PROTEIN TOLB"/>
    <property type="match status" value="1"/>
</dbReference>
<comment type="similarity">
    <text evidence="2 5">Belongs to the TolB family.</text>
</comment>
<dbReference type="AlphaFoldDB" id="A0A450SF40"/>
<evidence type="ECO:0000256" key="1">
    <source>
        <dbReference type="ARBA" id="ARBA00004418"/>
    </source>
</evidence>
<accession>A0A450SF40</accession>
<dbReference type="Gene3D" id="2.120.10.30">
    <property type="entry name" value="TolB, C-terminal domain"/>
    <property type="match status" value="1"/>
</dbReference>
<dbReference type="GO" id="GO:0017038">
    <property type="term" value="P:protein import"/>
    <property type="evidence" value="ECO:0007669"/>
    <property type="project" value="InterPro"/>
</dbReference>
<evidence type="ECO:0000256" key="2">
    <source>
        <dbReference type="ARBA" id="ARBA00009820"/>
    </source>
</evidence>
<evidence type="ECO:0000256" key="5">
    <source>
        <dbReference type="HAMAP-Rule" id="MF_00671"/>
    </source>
</evidence>
<organism evidence="7">
    <name type="scientific">Candidatus Kentrum sp. DK</name>
    <dbReference type="NCBI Taxonomy" id="2126562"/>
    <lineage>
        <taxon>Bacteria</taxon>
        <taxon>Pseudomonadati</taxon>
        <taxon>Pseudomonadota</taxon>
        <taxon>Gammaproteobacteria</taxon>
        <taxon>Candidatus Kentrum</taxon>
    </lineage>
</organism>
<keyword evidence="4 5" id="KW-0574">Periplasm</keyword>
<dbReference type="Pfam" id="PF07676">
    <property type="entry name" value="PD40"/>
    <property type="match status" value="5"/>
</dbReference>
<dbReference type="InterPro" id="IPR007195">
    <property type="entry name" value="TolB_N"/>
</dbReference>
<dbReference type="PANTHER" id="PTHR36842">
    <property type="entry name" value="PROTEIN TOLB HOMOLOG"/>
    <property type="match status" value="1"/>
</dbReference>
<reference evidence="7" key="1">
    <citation type="submission" date="2019-02" db="EMBL/GenBank/DDBJ databases">
        <authorList>
            <person name="Gruber-Vodicka R. H."/>
            <person name="Seah K. B. B."/>
        </authorList>
    </citation>
    <scope>NUCLEOTIDE SEQUENCE</scope>
    <source>
        <strain evidence="7">BECK_DK47</strain>
    </source>
</reference>
<dbReference type="InterPro" id="IPR011659">
    <property type="entry name" value="WD40"/>
</dbReference>
<comment type="subunit">
    <text evidence="5">The Tol-Pal system is composed of five core proteins: the inner membrane proteins TolA, TolQ and TolR, the periplasmic protein TolB and the outer membrane protein Pal. They form a network linking the inner and outer membranes and the peptidoglycan layer.</text>
</comment>
<dbReference type="SUPFAM" id="SSF69304">
    <property type="entry name" value="Tricorn protease N-terminal domain"/>
    <property type="match status" value="1"/>
</dbReference>
<evidence type="ECO:0000256" key="3">
    <source>
        <dbReference type="ARBA" id="ARBA00022729"/>
    </source>
</evidence>
<feature type="domain" description="TolB N-terminal" evidence="6">
    <location>
        <begin position="46"/>
        <end position="146"/>
    </location>
</feature>